<dbReference type="InterPro" id="IPR013762">
    <property type="entry name" value="Integrase-like_cat_sf"/>
</dbReference>
<gene>
    <name evidence="5" type="ORF">HNQ66_003450</name>
</gene>
<protein>
    <submittedName>
        <fullName evidence="5">Integrase</fullName>
    </submittedName>
</protein>
<proteinExistence type="predicted"/>
<dbReference type="InterPro" id="IPR002104">
    <property type="entry name" value="Integrase_catalytic"/>
</dbReference>
<organism evidence="5 6">
    <name type="scientific">Shinella fusca</name>
    <dbReference type="NCBI Taxonomy" id="544480"/>
    <lineage>
        <taxon>Bacteria</taxon>
        <taxon>Pseudomonadati</taxon>
        <taxon>Pseudomonadota</taxon>
        <taxon>Alphaproteobacteria</taxon>
        <taxon>Hyphomicrobiales</taxon>
        <taxon>Rhizobiaceae</taxon>
        <taxon>Shinella</taxon>
    </lineage>
</organism>
<evidence type="ECO:0000313" key="6">
    <source>
        <dbReference type="Proteomes" id="UP000535406"/>
    </source>
</evidence>
<evidence type="ECO:0000256" key="2">
    <source>
        <dbReference type="ARBA" id="ARBA00023172"/>
    </source>
</evidence>
<accession>A0A7W7YXM4</accession>
<keyword evidence="6" id="KW-1185">Reference proteome</keyword>
<dbReference type="Gene3D" id="1.10.150.130">
    <property type="match status" value="1"/>
</dbReference>
<evidence type="ECO:0000313" key="5">
    <source>
        <dbReference type="EMBL" id="MBB5044037.1"/>
    </source>
</evidence>
<sequence length="382" mass="43236">MKAVLRYLVYDPDPRGNERYYVRMKGRPKIRIRETFRNAEGEITDEFMAAYKAAIASLKQEGPQVSRRTPAPEGTFEWLFDQFYRSPTFAGFDKATQKDKASVLDRFCETAGRLPYRKFRHEDMVKSQQKRAATPGAADKLVKVLRALFNWAMDQTPPLATYNPAARVKPIHKSQGGFHTWLPEEIDKFRAFWPIGSMPRLALEIMVAIGARRSDAALIGPANEVRHDGKRWLRFTPYKGRNNYPVTIETRMTPELIEALANIEGGSKTFITWGQGRSYTIESFGNAFGRWCEEAGLPHCSCHGLRKAASVAYAESGATAPELMAVFGWTNLKTAQGYIEKAQKRIMARNAADRLERHRERESVSLSGSETPDETNEGKSDE</sequence>
<dbReference type="GO" id="GO:0006310">
    <property type="term" value="P:DNA recombination"/>
    <property type="evidence" value="ECO:0007669"/>
    <property type="project" value="UniProtKB-KW"/>
</dbReference>
<dbReference type="InterPro" id="IPR010998">
    <property type="entry name" value="Integrase_recombinase_N"/>
</dbReference>
<name>A0A7W7YXM4_9HYPH</name>
<dbReference type="RefSeq" id="WP_246434335.1">
    <property type="nucleotide sequence ID" value="NZ_JACHIK010000013.1"/>
</dbReference>
<dbReference type="GO" id="GO:0003677">
    <property type="term" value="F:DNA binding"/>
    <property type="evidence" value="ECO:0007669"/>
    <property type="project" value="UniProtKB-KW"/>
</dbReference>
<feature type="region of interest" description="Disordered" evidence="3">
    <location>
        <begin position="350"/>
        <end position="382"/>
    </location>
</feature>
<dbReference type="PROSITE" id="PS51898">
    <property type="entry name" value="TYR_RECOMBINASE"/>
    <property type="match status" value="1"/>
</dbReference>
<feature type="domain" description="Tyr recombinase" evidence="4">
    <location>
        <begin position="176"/>
        <end position="353"/>
    </location>
</feature>
<evidence type="ECO:0000259" key="4">
    <source>
        <dbReference type="PROSITE" id="PS51898"/>
    </source>
</evidence>
<keyword evidence="1" id="KW-0238">DNA-binding</keyword>
<keyword evidence="2" id="KW-0233">DNA recombination</keyword>
<comment type="caution">
    <text evidence="5">The sequence shown here is derived from an EMBL/GenBank/DDBJ whole genome shotgun (WGS) entry which is preliminary data.</text>
</comment>
<evidence type="ECO:0000256" key="1">
    <source>
        <dbReference type="ARBA" id="ARBA00023125"/>
    </source>
</evidence>
<dbReference type="SUPFAM" id="SSF56349">
    <property type="entry name" value="DNA breaking-rejoining enzymes"/>
    <property type="match status" value="1"/>
</dbReference>
<dbReference type="Pfam" id="PF00589">
    <property type="entry name" value="Phage_integrase"/>
    <property type="match status" value="1"/>
</dbReference>
<evidence type="ECO:0000256" key="3">
    <source>
        <dbReference type="SAM" id="MobiDB-lite"/>
    </source>
</evidence>
<dbReference type="GO" id="GO:0015074">
    <property type="term" value="P:DNA integration"/>
    <property type="evidence" value="ECO:0007669"/>
    <property type="project" value="InterPro"/>
</dbReference>
<dbReference type="EMBL" id="JACHIK010000013">
    <property type="protein sequence ID" value="MBB5044037.1"/>
    <property type="molecule type" value="Genomic_DNA"/>
</dbReference>
<dbReference type="AlphaFoldDB" id="A0A7W7YXM4"/>
<dbReference type="InterPro" id="IPR011010">
    <property type="entry name" value="DNA_brk_join_enz"/>
</dbReference>
<feature type="compositionally biased region" description="Basic and acidic residues" evidence="3">
    <location>
        <begin position="351"/>
        <end position="363"/>
    </location>
</feature>
<reference evidence="5 6" key="1">
    <citation type="submission" date="2020-08" db="EMBL/GenBank/DDBJ databases">
        <title>Genomic Encyclopedia of Type Strains, Phase IV (KMG-IV): sequencing the most valuable type-strain genomes for metagenomic binning, comparative biology and taxonomic classification.</title>
        <authorList>
            <person name="Goeker M."/>
        </authorList>
    </citation>
    <scope>NUCLEOTIDE SEQUENCE [LARGE SCALE GENOMIC DNA]</scope>
    <source>
        <strain evidence="5 6">DSM 21319</strain>
    </source>
</reference>
<dbReference type="Proteomes" id="UP000535406">
    <property type="component" value="Unassembled WGS sequence"/>
</dbReference>
<dbReference type="Gene3D" id="1.10.443.10">
    <property type="entry name" value="Intergrase catalytic core"/>
    <property type="match status" value="1"/>
</dbReference>